<keyword evidence="2" id="KW-1185">Reference proteome</keyword>
<evidence type="ECO:0000313" key="1">
    <source>
        <dbReference type="EMBL" id="AAZ97954.1"/>
    </source>
</evidence>
<gene>
    <name evidence="1" type="ordered locus">Tbd_2001</name>
</gene>
<proteinExistence type="predicted"/>
<dbReference type="KEGG" id="tbd:Tbd_2001"/>
<sequence length="210" mass="24249">MGTGGMRYGAGRPGWKRKAEQSLAFDVRQIAKKGLLRRGAFSWQWSNNYGEKIGSVGVRVAGDPERVILAYQWTPYNGEPRHVECSLWIAHSPCNYGGSRPWFLCPSCGRRCALVYYGAPGGRYACRRCVRVTYLSQCDDEMARLWRRQRKLERKLAEGADEWNGWERPKGMHQKTFDRLRNQIWELEMRRDEVFETQAASLLGRLGVLI</sequence>
<name>Q3SHD2_THIDA</name>
<evidence type="ECO:0000313" key="2">
    <source>
        <dbReference type="Proteomes" id="UP000008291"/>
    </source>
</evidence>
<protein>
    <submittedName>
        <fullName evidence="1">Uncharacterized protein</fullName>
    </submittedName>
</protein>
<dbReference type="STRING" id="292415.Tbd_2001"/>
<accession>Q3SHD2</accession>
<dbReference type="eggNOG" id="COG1675">
    <property type="taxonomic scope" value="Bacteria"/>
</dbReference>
<reference evidence="1 2" key="1">
    <citation type="journal article" date="2006" name="J. Bacteriol.">
        <title>The genome sequence of the obligately chemolithoautotrophic, facultatively anaerobic bacterium Thiobacillus denitrificans.</title>
        <authorList>
            <person name="Beller H.R."/>
            <person name="Chain P.S."/>
            <person name="Letain T.E."/>
            <person name="Chakicherla A."/>
            <person name="Larimer F.W."/>
            <person name="Richardson P.M."/>
            <person name="Coleman M.A."/>
            <person name="Wood A.P."/>
            <person name="Kelly D.P."/>
        </authorList>
    </citation>
    <scope>NUCLEOTIDE SEQUENCE [LARGE SCALE GENOMIC DNA]</scope>
    <source>
        <strain evidence="1 2">ATCC 25259</strain>
    </source>
</reference>
<dbReference type="Proteomes" id="UP000008291">
    <property type="component" value="Chromosome"/>
</dbReference>
<dbReference type="EMBL" id="CP000116">
    <property type="protein sequence ID" value="AAZ97954.1"/>
    <property type="molecule type" value="Genomic_DNA"/>
</dbReference>
<organism evidence="1 2">
    <name type="scientific">Thiobacillus denitrificans (strain ATCC 25259 / T1)</name>
    <dbReference type="NCBI Taxonomy" id="292415"/>
    <lineage>
        <taxon>Bacteria</taxon>
        <taxon>Pseudomonadati</taxon>
        <taxon>Pseudomonadota</taxon>
        <taxon>Betaproteobacteria</taxon>
        <taxon>Nitrosomonadales</taxon>
        <taxon>Thiobacillaceae</taxon>
        <taxon>Thiobacillus</taxon>
    </lineage>
</organism>
<dbReference type="AlphaFoldDB" id="Q3SHD2"/>
<dbReference type="HOGENOM" id="CLU_120867_0_0_4"/>